<dbReference type="AlphaFoldDB" id="A0AAN9TI12"/>
<sequence length="269" mass="29482">MVGLCRAGKLLKTPRIYNAFVTSDEKLLPSQAYPAIAPVVQGIQYPLPGYIAAPPLYHPFIPYPAFNGVATTGGRSFSYAVKQDYFSYNYFENDAAYDGKVPVVPDPAQPAILAPVGIQPLPKETLPYPASDGRANAKNEYHNEQQQDDDEEPNRNDYEVPNAKAARKGQPQRGPASRNRGQQKHHQPEAHAQQSYDSSDSADDTGEPGTEGEHDRGDNYLPIDSLVKNHRPKDPSIVDVPPDPLPIGKSKGKKKKPEEYPPAPLGFAL</sequence>
<comment type="caution">
    <text evidence="2">The sequence shown here is derived from an EMBL/GenBank/DDBJ whole genome shotgun (WGS) entry which is preliminary data.</text>
</comment>
<feature type="region of interest" description="Disordered" evidence="1">
    <location>
        <begin position="123"/>
        <end position="269"/>
    </location>
</feature>
<keyword evidence="3" id="KW-1185">Reference proteome</keyword>
<dbReference type="EMBL" id="JBBCAQ010000019">
    <property type="protein sequence ID" value="KAK7595024.1"/>
    <property type="molecule type" value="Genomic_DNA"/>
</dbReference>
<feature type="compositionally biased region" description="Basic and acidic residues" evidence="1">
    <location>
        <begin position="135"/>
        <end position="145"/>
    </location>
</feature>
<feature type="compositionally biased region" description="Pro residues" evidence="1">
    <location>
        <begin position="260"/>
        <end position="269"/>
    </location>
</feature>
<evidence type="ECO:0000256" key="1">
    <source>
        <dbReference type="SAM" id="MobiDB-lite"/>
    </source>
</evidence>
<accession>A0AAN9TI12</accession>
<dbReference type="Proteomes" id="UP001367676">
    <property type="component" value="Unassembled WGS sequence"/>
</dbReference>
<organism evidence="2 3">
    <name type="scientific">Parthenolecanium corni</name>
    <dbReference type="NCBI Taxonomy" id="536013"/>
    <lineage>
        <taxon>Eukaryota</taxon>
        <taxon>Metazoa</taxon>
        <taxon>Ecdysozoa</taxon>
        <taxon>Arthropoda</taxon>
        <taxon>Hexapoda</taxon>
        <taxon>Insecta</taxon>
        <taxon>Pterygota</taxon>
        <taxon>Neoptera</taxon>
        <taxon>Paraneoptera</taxon>
        <taxon>Hemiptera</taxon>
        <taxon>Sternorrhyncha</taxon>
        <taxon>Coccoidea</taxon>
        <taxon>Coccidae</taxon>
        <taxon>Parthenolecanium</taxon>
    </lineage>
</organism>
<evidence type="ECO:0000313" key="3">
    <source>
        <dbReference type="Proteomes" id="UP001367676"/>
    </source>
</evidence>
<name>A0AAN9TI12_9HEMI</name>
<protein>
    <submittedName>
        <fullName evidence="2">Uncharacterized protein</fullName>
    </submittedName>
</protein>
<reference evidence="2 3" key="1">
    <citation type="submission" date="2024-03" db="EMBL/GenBank/DDBJ databases">
        <title>Adaptation during the transition from Ophiocordyceps entomopathogen to insect associate is accompanied by gene loss and intensified selection.</title>
        <authorList>
            <person name="Ward C.M."/>
            <person name="Onetto C.A."/>
            <person name="Borneman A.R."/>
        </authorList>
    </citation>
    <scope>NUCLEOTIDE SEQUENCE [LARGE SCALE GENOMIC DNA]</scope>
    <source>
        <strain evidence="2">AWRI1</strain>
        <tissue evidence="2">Single Adult Female</tissue>
    </source>
</reference>
<gene>
    <name evidence="2" type="ORF">V9T40_001457</name>
</gene>
<evidence type="ECO:0000313" key="2">
    <source>
        <dbReference type="EMBL" id="KAK7595024.1"/>
    </source>
</evidence>
<proteinExistence type="predicted"/>